<evidence type="ECO:0000313" key="1">
    <source>
        <dbReference type="EMBL" id="MDI9864007.1"/>
    </source>
</evidence>
<dbReference type="Proteomes" id="UP001236569">
    <property type="component" value="Unassembled WGS sequence"/>
</dbReference>
<evidence type="ECO:0000313" key="2">
    <source>
        <dbReference type="Proteomes" id="UP001236569"/>
    </source>
</evidence>
<proteinExistence type="predicted"/>
<gene>
    <name evidence="1" type="ORF">QM480_06710</name>
</gene>
<dbReference type="RefSeq" id="WP_283369241.1">
    <property type="nucleotide sequence ID" value="NZ_JASHID010000003.1"/>
</dbReference>
<sequence length="293" mass="34795">MEIHELYRQINTCLQKYNVPREYFFNINERELHFNKYITDLLSGNFKFYNALCNIYFPQSHLDHYNHFTSFAKFESIISSGSIFAFCVRRRFHENEFLTFYSNYGFDGYKDRIGENYPSLAEDICDNIYYISFTKSILSDEDNRYMWKNFGDEGNGVRLFFKINILDNRIAELRQMNYAQRLELLEELIQIANAAYLKLLFARISRIGFFNLPGDYSVENEHRLLINSGNFERGELDSFKYFRIPINTINPNGVEIVLDKIHVRSEALRKQVINLLALDSRFSNVVVDIEYSM</sequence>
<evidence type="ECO:0008006" key="3">
    <source>
        <dbReference type="Google" id="ProtNLM"/>
    </source>
</evidence>
<keyword evidence="2" id="KW-1185">Reference proteome</keyword>
<accession>A0ABT6YK89</accession>
<name>A0ABT6YK89_9BACT</name>
<dbReference type="EMBL" id="JASHID010000003">
    <property type="protein sequence ID" value="MDI9864007.1"/>
    <property type="molecule type" value="Genomic_DNA"/>
</dbReference>
<organism evidence="1 2">
    <name type="scientific">Flectobacillus longus</name>
    <dbReference type="NCBI Taxonomy" id="2984207"/>
    <lineage>
        <taxon>Bacteria</taxon>
        <taxon>Pseudomonadati</taxon>
        <taxon>Bacteroidota</taxon>
        <taxon>Cytophagia</taxon>
        <taxon>Cytophagales</taxon>
        <taxon>Flectobacillaceae</taxon>
        <taxon>Flectobacillus</taxon>
    </lineage>
</organism>
<protein>
    <recommendedName>
        <fullName evidence="3">DUF2971 domain-containing protein</fullName>
    </recommendedName>
</protein>
<reference evidence="1 2" key="1">
    <citation type="submission" date="2023-05" db="EMBL/GenBank/DDBJ databases">
        <title>Novel species of genus Flectobacillus isolated from stream in China.</title>
        <authorList>
            <person name="Lu H."/>
        </authorList>
    </citation>
    <scope>NUCLEOTIDE SEQUENCE [LARGE SCALE GENOMIC DNA]</scope>
    <source>
        <strain evidence="1 2">DC10W</strain>
    </source>
</reference>
<comment type="caution">
    <text evidence="1">The sequence shown here is derived from an EMBL/GenBank/DDBJ whole genome shotgun (WGS) entry which is preliminary data.</text>
</comment>